<dbReference type="InterPro" id="IPR013320">
    <property type="entry name" value="ConA-like_dom_sf"/>
</dbReference>
<dbReference type="PROSITE" id="PS50060">
    <property type="entry name" value="MAM_2"/>
    <property type="match status" value="1"/>
</dbReference>
<sequence length="91" mass="10211">MFIETSAPRAQNESARLQSPLIKPQKEITQCFQFWYHMKGSSIGQLNVYQSKGGSLPGDLVWSLSGEQGPDWSMGRVPVNASTNYQVQTQY</sequence>
<reference evidence="2" key="2">
    <citation type="submission" date="2020-11" db="EMBL/GenBank/DDBJ databases">
        <authorList>
            <person name="McCartney M.A."/>
            <person name="Auch B."/>
            <person name="Kono T."/>
            <person name="Mallez S."/>
            <person name="Becker A."/>
            <person name="Gohl D.M."/>
            <person name="Silverstein K.A.T."/>
            <person name="Koren S."/>
            <person name="Bechman K.B."/>
            <person name="Herman A."/>
            <person name="Abrahante J.E."/>
            <person name="Garbe J."/>
        </authorList>
    </citation>
    <scope>NUCLEOTIDE SEQUENCE</scope>
    <source>
        <strain evidence="2">Duluth1</strain>
        <tissue evidence="2">Whole animal</tissue>
    </source>
</reference>
<dbReference type="GO" id="GO:0016020">
    <property type="term" value="C:membrane"/>
    <property type="evidence" value="ECO:0007669"/>
    <property type="project" value="InterPro"/>
</dbReference>
<protein>
    <recommendedName>
        <fullName evidence="1">MAM domain-containing protein</fullName>
    </recommendedName>
</protein>
<accession>A0A9D4FIV1</accession>
<feature type="domain" description="MAM" evidence="1">
    <location>
        <begin position="1"/>
        <end position="91"/>
    </location>
</feature>
<dbReference type="AlphaFoldDB" id="A0A9D4FIV1"/>
<reference evidence="2" key="1">
    <citation type="journal article" date="2019" name="bioRxiv">
        <title>The Genome of the Zebra Mussel, Dreissena polymorpha: A Resource for Invasive Species Research.</title>
        <authorList>
            <person name="McCartney M.A."/>
            <person name="Auch B."/>
            <person name="Kono T."/>
            <person name="Mallez S."/>
            <person name="Zhang Y."/>
            <person name="Obille A."/>
            <person name="Becker A."/>
            <person name="Abrahante J.E."/>
            <person name="Garbe J."/>
            <person name="Badalamenti J.P."/>
            <person name="Herman A."/>
            <person name="Mangelson H."/>
            <person name="Liachko I."/>
            <person name="Sullivan S."/>
            <person name="Sone E.D."/>
            <person name="Koren S."/>
            <person name="Silverstein K.A.T."/>
            <person name="Beckman K.B."/>
            <person name="Gohl D.M."/>
        </authorList>
    </citation>
    <scope>NUCLEOTIDE SEQUENCE</scope>
    <source>
        <strain evidence="2">Duluth1</strain>
        <tissue evidence="2">Whole animal</tissue>
    </source>
</reference>
<evidence type="ECO:0000313" key="3">
    <source>
        <dbReference type="Proteomes" id="UP000828390"/>
    </source>
</evidence>
<dbReference type="InterPro" id="IPR051560">
    <property type="entry name" value="MAM_domain-containing"/>
</dbReference>
<evidence type="ECO:0000313" key="2">
    <source>
        <dbReference type="EMBL" id="KAH3799137.1"/>
    </source>
</evidence>
<keyword evidence="3" id="KW-1185">Reference proteome</keyword>
<evidence type="ECO:0000259" key="1">
    <source>
        <dbReference type="PROSITE" id="PS50060"/>
    </source>
</evidence>
<dbReference type="PANTHER" id="PTHR23282">
    <property type="entry name" value="APICAL ENDOSOMAL GLYCOPROTEIN PRECURSOR"/>
    <property type="match status" value="1"/>
</dbReference>
<gene>
    <name evidence="2" type="ORF">DPMN_152741</name>
</gene>
<dbReference type="InterPro" id="IPR000998">
    <property type="entry name" value="MAM_dom"/>
</dbReference>
<organism evidence="2 3">
    <name type="scientific">Dreissena polymorpha</name>
    <name type="common">Zebra mussel</name>
    <name type="synonym">Mytilus polymorpha</name>
    <dbReference type="NCBI Taxonomy" id="45954"/>
    <lineage>
        <taxon>Eukaryota</taxon>
        <taxon>Metazoa</taxon>
        <taxon>Spiralia</taxon>
        <taxon>Lophotrochozoa</taxon>
        <taxon>Mollusca</taxon>
        <taxon>Bivalvia</taxon>
        <taxon>Autobranchia</taxon>
        <taxon>Heteroconchia</taxon>
        <taxon>Euheterodonta</taxon>
        <taxon>Imparidentia</taxon>
        <taxon>Neoheterodontei</taxon>
        <taxon>Myida</taxon>
        <taxon>Dreissenoidea</taxon>
        <taxon>Dreissenidae</taxon>
        <taxon>Dreissena</taxon>
    </lineage>
</organism>
<dbReference type="Proteomes" id="UP000828390">
    <property type="component" value="Unassembled WGS sequence"/>
</dbReference>
<dbReference type="PANTHER" id="PTHR23282:SF142">
    <property type="entry name" value="MAM DOMAIN-CONTAINING PROTEIN"/>
    <property type="match status" value="1"/>
</dbReference>
<dbReference type="Pfam" id="PF00629">
    <property type="entry name" value="MAM"/>
    <property type="match status" value="1"/>
</dbReference>
<name>A0A9D4FIV1_DREPO</name>
<dbReference type="CDD" id="cd06263">
    <property type="entry name" value="MAM"/>
    <property type="match status" value="1"/>
</dbReference>
<dbReference type="EMBL" id="JAIWYP010000007">
    <property type="protein sequence ID" value="KAH3799137.1"/>
    <property type="molecule type" value="Genomic_DNA"/>
</dbReference>
<comment type="caution">
    <text evidence="2">The sequence shown here is derived from an EMBL/GenBank/DDBJ whole genome shotgun (WGS) entry which is preliminary data.</text>
</comment>
<dbReference type="SUPFAM" id="SSF49899">
    <property type="entry name" value="Concanavalin A-like lectins/glucanases"/>
    <property type="match status" value="1"/>
</dbReference>
<proteinExistence type="predicted"/>
<dbReference type="Gene3D" id="2.60.120.200">
    <property type="match status" value="1"/>
</dbReference>